<evidence type="ECO:0000256" key="1">
    <source>
        <dbReference type="SAM" id="Phobius"/>
    </source>
</evidence>
<evidence type="ECO:0000313" key="2">
    <source>
        <dbReference type="EMBL" id="OGG34847.1"/>
    </source>
</evidence>
<evidence type="ECO:0000313" key="3">
    <source>
        <dbReference type="Proteomes" id="UP000176186"/>
    </source>
</evidence>
<keyword evidence="1" id="KW-0472">Membrane</keyword>
<name>A0A1F6BE97_9BACT</name>
<comment type="caution">
    <text evidence="2">The sequence shown here is derived from an EMBL/GenBank/DDBJ whole genome shotgun (WGS) entry which is preliminary data.</text>
</comment>
<evidence type="ECO:0008006" key="4">
    <source>
        <dbReference type="Google" id="ProtNLM"/>
    </source>
</evidence>
<protein>
    <recommendedName>
        <fullName evidence="4">PPM-type phosphatase domain-containing protein</fullName>
    </recommendedName>
</protein>
<proteinExistence type="predicted"/>
<dbReference type="STRING" id="1798401.A2363_00195"/>
<dbReference type="Gene3D" id="2.120.10.30">
    <property type="entry name" value="TolB, C-terminal domain"/>
    <property type="match status" value="1"/>
</dbReference>
<dbReference type="Proteomes" id="UP000176186">
    <property type="component" value="Unassembled WGS sequence"/>
</dbReference>
<dbReference type="InterPro" id="IPR011042">
    <property type="entry name" value="6-blade_b-propeller_TolB-like"/>
</dbReference>
<organism evidence="2 3">
    <name type="scientific">Candidatus Gottesmanbacteria bacterium RIFOXYB1_FULL_47_11</name>
    <dbReference type="NCBI Taxonomy" id="1798401"/>
    <lineage>
        <taxon>Bacteria</taxon>
        <taxon>Candidatus Gottesmaniibacteriota</taxon>
    </lineage>
</organism>
<accession>A0A1F6BE97</accession>
<dbReference type="EMBL" id="MFKE01000020">
    <property type="protein sequence ID" value="OGG34847.1"/>
    <property type="molecule type" value="Genomic_DNA"/>
</dbReference>
<gene>
    <name evidence="2" type="ORF">A2363_00195</name>
</gene>
<keyword evidence="1" id="KW-0812">Transmembrane</keyword>
<sequence length="621" mass="67181">MAGKPIVGSVVGPTNETHWGQVLIQPNAYGVVEIAYDDGGARAAGIHLLSTLGQKLADAPTSLEALKQIVKDVANQGVQTVILCVPVGPVVYIVLHGGGDVYIRRGHEFSRLLHNSGSISGEIKPGDSIILASAEFSHTLTQEDAATIFDHLTPAEVAERLTLLLHERPSGEGSAAIVMQFQDDAGDLDGEPIGEKLGKPMFVKAMHEGKSLLRYFHPRRIANIRHHLSVSVLKRDVQRLRAHPKKTTALLAIVLITLFGISVILGIAKQGFQVKNQSASAALSDARHALDEGMALMSLNPVKGRERLVQAKTLLDPYVASIPPKSVQGREIAEVYRLITDNLTGAMQIYSIKPELFFDAGLVKKGGTISHIGFEDKTIAIVDPTTTTVIALDVTSKKSTIVGGGPSYAGLSSTSIHGDNIYVLVGAGIHQARRTDNKTVQAVIPKNPEWGDIASLVAYGGNQYLLDTQKGRIWKYVVTDSQTATQSAGAQWGFTTMREYLNPDTLPDFSTATNMAIDGSVWVGTKTGKILKFTQGREDTFVPKGVEPAFGSTLLVYTSDEVKNLYILDSDNKRIVVLEKDGTYLAQYTWTDIVPIELVVSEELKKIFLLSDGKLYAITLK</sequence>
<feature type="transmembrane region" description="Helical" evidence="1">
    <location>
        <begin position="249"/>
        <end position="268"/>
    </location>
</feature>
<reference evidence="2 3" key="1">
    <citation type="journal article" date="2016" name="Nat. Commun.">
        <title>Thousands of microbial genomes shed light on interconnected biogeochemical processes in an aquifer system.</title>
        <authorList>
            <person name="Anantharaman K."/>
            <person name="Brown C.T."/>
            <person name="Hug L.A."/>
            <person name="Sharon I."/>
            <person name="Castelle C.J."/>
            <person name="Probst A.J."/>
            <person name="Thomas B.C."/>
            <person name="Singh A."/>
            <person name="Wilkins M.J."/>
            <person name="Karaoz U."/>
            <person name="Brodie E.L."/>
            <person name="Williams K.H."/>
            <person name="Hubbard S.S."/>
            <person name="Banfield J.F."/>
        </authorList>
    </citation>
    <scope>NUCLEOTIDE SEQUENCE [LARGE SCALE GENOMIC DNA]</scope>
</reference>
<dbReference type="SUPFAM" id="SSF63829">
    <property type="entry name" value="Calcium-dependent phosphotriesterase"/>
    <property type="match status" value="1"/>
</dbReference>
<keyword evidence="1" id="KW-1133">Transmembrane helix</keyword>
<dbReference type="AlphaFoldDB" id="A0A1F6BE97"/>